<evidence type="ECO:0000313" key="1">
    <source>
        <dbReference type="EMBL" id="GHJ90330.1"/>
    </source>
</evidence>
<proteinExistence type="predicted"/>
<dbReference type="EMBL" id="BLZA01000058">
    <property type="protein sequence ID" value="GHJ90330.1"/>
    <property type="molecule type" value="Genomic_DNA"/>
</dbReference>
<comment type="caution">
    <text evidence="1">The sequence shown here is derived from an EMBL/GenBank/DDBJ whole genome shotgun (WGS) entry which is preliminary data.</text>
</comment>
<sequence>MSSFQKATAQRLRVISPSFNASSNPHDTAVEANRTFLFLEDFTLSLNDSSRPRPNWKAFVAAFVIKEDLKEAQRTRHQALDRSEFSVASLEGFITKIHPTMPLTFARDLLLTAGTRTFSPTHLSYRLCNSHTDDGILAYAAEEQWLPLPLPPQHPFAGLRMGTGLMYTLLV</sequence>
<name>A0A8H3U0L1_9TREE</name>
<dbReference type="Proteomes" id="UP000620104">
    <property type="component" value="Unassembled WGS sequence"/>
</dbReference>
<protein>
    <submittedName>
        <fullName evidence="1">Uncharacterized protein</fullName>
    </submittedName>
</protein>
<organism evidence="1 2">
    <name type="scientific">Naganishia liquefaciens</name>
    <dbReference type="NCBI Taxonomy" id="104408"/>
    <lineage>
        <taxon>Eukaryota</taxon>
        <taxon>Fungi</taxon>
        <taxon>Dikarya</taxon>
        <taxon>Basidiomycota</taxon>
        <taxon>Agaricomycotina</taxon>
        <taxon>Tremellomycetes</taxon>
        <taxon>Filobasidiales</taxon>
        <taxon>Filobasidiaceae</taxon>
        <taxon>Naganishia</taxon>
    </lineage>
</organism>
<reference evidence="1" key="1">
    <citation type="submission" date="2020-07" db="EMBL/GenBank/DDBJ databases">
        <title>Draft Genome Sequence of a Deep-Sea Yeast, Naganishia (Cryptococcus) liquefaciens strain N6.</title>
        <authorList>
            <person name="Han Y.W."/>
            <person name="Kajitani R."/>
            <person name="Morimoto H."/>
            <person name="Parhat M."/>
            <person name="Tsubouchi H."/>
            <person name="Bakenova O."/>
            <person name="Ogata M."/>
            <person name="Argunhan B."/>
            <person name="Aoki R."/>
            <person name="Kajiwara S."/>
            <person name="Itoh T."/>
            <person name="Iwasaki H."/>
        </authorList>
    </citation>
    <scope>NUCLEOTIDE SEQUENCE</scope>
    <source>
        <strain evidence="1">N6</strain>
    </source>
</reference>
<dbReference type="AlphaFoldDB" id="A0A8H3U0L1"/>
<gene>
    <name evidence="1" type="ORF">NliqN6_6732</name>
</gene>
<accession>A0A8H3U0L1</accession>
<keyword evidence="2" id="KW-1185">Reference proteome</keyword>
<evidence type="ECO:0000313" key="2">
    <source>
        <dbReference type="Proteomes" id="UP000620104"/>
    </source>
</evidence>